<organism evidence="1 2">
    <name type="scientific">Pluteus cervinus</name>
    <dbReference type="NCBI Taxonomy" id="181527"/>
    <lineage>
        <taxon>Eukaryota</taxon>
        <taxon>Fungi</taxon>
        <taxon>Dikarya</taxon>
        <taxon>Basidiomycota</taxon>
        <taxon>Agaricomycotina</taxon>
        <taxon>Agaricomycetes</taxon>
        <taxon>Agaricomycetidae</taxon>
        <taxon>Agaricales</taxon>
        <taxon>Pluteineae</taxon>
        <taxon>Pluteaceae</taxon>
        <taxon>Pluteus</taxon>
    </lineage>
</organism>
<evidence type="ECO:0000313" key="1">
    <source>
        <dbReference type="EMBL" id="TFK58095.1"/>
    </source>
</evidence>
<keyword evidence="2" id="KW-1185">Reference proteome</keyword>
<dbReference type="EMBL" id="ML209646">
    <property type="protein sequence ID" value="TFK58095.1"/>
    <property type="molecule type" value="Genomic_DNA"/>
</dbReference>
<protein>
    <submittedName>
        <fullName evidence="1">Uncharacterized protein</fullName>
    </submittedName>
</protein>
<dbReference type="Proteomes" id="UP000308600">
    <property type="component" value="Unassembled WGS sequence"/>
</dbReference>
<accession>A0ACD2ZXD9</accession>
<gene>
    <name evidence="1" type="ORF">BDN72DRAFT_907083</name>
</gene>
<name>A0ACD2ZXD9_9AGAR</name>
<proteinExistence type="predicted"/>
<reference evidence="1 2" key="1">
    <citation type="journal article" date="2019" name="Nat. Ecol. Evol.">
        <title>Megaphylogeny resolves global patterns of mushroom evolution.</title>
        <authorList>
            <person name="Varga T."/>
            <person name="Krizsan K."/>
            <person name="Foldi C."/>
            <person name="Dima B."/>
            <person name="Sanchez-Garcia M."/>
            <person name="Sanchez-Ramirez S."/>
            <person name="Szollosi G.J."/>
            <person name="Szarkandi J.G."/>
            <person name="Papp V."/>
            <person name="Albert L."/>
            <person name="Andreopoulos W."/>
            <person name="Angelini C."/>
            <person name="Antonin V."/>
            <person name="Barry K.W."/>
            <person name="Bougher N.L."/>
            <person name="Buchanan P."/>
            <person name="Buyck B."/>
            <person name="Bense V."/>
            <person name="Catcheside P."/>
            <person name="Chovatia M."/>
            <person name="Cooper J."/>
            <person name="Damon W."/>
            <person name="Desjardin D."/>
            <person name="Finy P."/>
            <person name="Geml J."/>
            <person name="Haridas S."/>
            <person name="Hughes K."/>
            <person name="Justo A."/>
            <person name="Karasinski D."/>
            <person name="Kautmanova I."/>
            <person name="Kiss B."/>
            <person name="Kocsube S."/>
            <person name="Kotiranta H."/>
            <person name="LaButti K.M."/>
            <person name="Lechner B.E."/>
            <person name="Liimatainen K."/>
            <person name="Lipzen A."/>
            <person name="Lukacs Z."/>
            <person name="Mihaltcheva S."/>
            <person name="Morgado L.N."/>
            <person name="Niskanen T."/>
            <person name="Noordeloos M.E."/>
            <person name="Ohm R.A."/>
            <person name="Ortiz-Santana B."/>
            <person name="Ovrebo C."/>
            <person name="Racz N."/>
            <person name="Riley R."/>
            <person name="Savchenko A."/>
            <person name="Shiryaev A."/>
            <person name="Soop K."/>
            <person name="Spirin V."/>
            <person name="Szebenyi C."/>
            <person name="Tomsovsky M."/>
            <person name="Tulloss R.E."/>
            <person name="Uehling J."/>
            <person name="Grigoriev I.V."/>
            <person name="Vagvolgyi C."/>
            <person name="Papp T."/>
            <person name="Martin F.M."/>
            <person name="Miettinen O."/>
            <person name="Hibbett D.S."/>
            <person name="Nagy L.G."/>
        </authorList>
    </citation>
    <scope>NUCLEOTIDE SEQUENCE [LARGE SCALE GENOMIC DNA]</scope>
    <source>
        <strain evidence="1 2">NL-1719</strain>
    </source>
</reference>
<evidence type="ECO:0000313" key="2">
    <source>
        <dbReference type="Proteomes" id="UP000308600"/>
    </source>
</evidence>
<sequence length="144" mass="16539">MPPVRASITFTLHDTSLDWDTVHNILLWVPDWRDTVPTPTIITPDLWTGSQILRLMTPQYTSITQIASFKSSFRRWHRPRPSSTVRFGAHLLPQETGVQIQKATSNSDHPLPLQVRTPTDVTDLRLCKTVTVERFMQLTVPILR</sequence>